<reference evidence="1" key="1">
    <citation type="submission" date="2020-05" db="EMBL/GenBank/DDBJ databases">
        <title>Large-scale comparative analyses of tick genomes elucidate their genetic diversity and vector capacities.</title>
        <authorList>
            <person name="Jia N."/>
            <person name="Wang J."/>
            <person name="Shi W."/>
            <person name="Du L."/>
            <person name="Sun Y."/>
            <person name="Zhan W."/>
            <person name="Jiang J."/>
            <person name="Wang Q."/>
            <person name="Zhang B."/>
            <person name="Ji P."/>
            <person name="Sakyi L.B."/>
            <person name="Cui X."/>
            <person name="Yuan T."/>
            <person name="Jiang B."/>
            <person name="Yang W."/>
            <person name="Lam T.T.-Y."/>
            <person name="Chang Q."/>
            <person name="Ding S."/>
            <person name="Wang X."/>
            <person name="Zhu J."/>
            <person name="Ruan X."/>
            <person name="Zhao L."/>
            <person name="Wei J."/>
            <person name="Que T."/>
            <person name="Du C."/>
            <person name="Cheng J."/>
            <person name="Dai P."/>
            <person name="Han X."/>
            <person name="Huang E."/>
            <person name="Gao Y."/>
            <person name="Liu J."/>
            <person name="Shao H."/>
            <person name="Ye R."/>
            <person name="Li L."/>
            <person name="Wei W."/>
            <person name="Wang X."/>
            <person name="Wang C."/>
            <person name="Yang T."/>
            <person name="Huo Q."/>
            <person name="Li W."/>
            <person name="Guo W."/>
            <person name="Chen H."/>
            <person name="Zhou L."/>
            <person name="Ni X."/>
            <person name="Tian J."/>
            <person name="Zhou Y."/>
            <person name="Sheng Y."/>
            <person name="Liu T."/>
            <person name="Pan Y."/>
            <person name="Xia L."/>
            <person name="Li J."/>
            <person name="Zhao F."/>
            <person name="Cao W."/>
        </authorList>
    </citation>
    <scope>NUCLEOTIDE SEQUENCE</scope>
    <source>
        <strain evidence="1">Hyas-2018</strain>
    </source>
</reference>
<organism evidence="1 2">
    <name type="scientific">Hyalomma asiaticum</name>
    <name type="common">Tick</name>
    <dbReference type="NCBI Taxonomy" id="266040"/>
    <lineage>
        <taxon>Eukaryota</taxon>
        <taxon>Metazoa</taxon>
        <taxon>Ecdysozoa</taxon>
        <taxon>Arthropoda</taxon>
        <taxon>Chelicerata</taxon>
        <taxon>Arachnida</taxon>
        <taxon>Acari</taxon>
        <taxon>Parasitiformes</taxon>
        <taxon>Ixodida</taxon>
        <taxon>Ixodoidea</taxon>
        <taxon>Ixodidae</taxon>
        <taxon>Hyalomminae</taxon>
        <taxon>Hyalomma</taxon>
    </lineage>
</organism>
<keyword evidence="2" id="KW-1185">Reference proteome</keyword>
<protein>
    <submittedName>
        <fullName evidence="1">Uncharacterized protein</fullName>
    </submittedName>
</protein>
<evidence type="ECO:0000313" key="2">
    <source>
        <dbReference type="Proteomes" id="UP000821845"/>
    </source>
</evidence>
<accession>A0ACB7T1U8</accession>
<dbReference type="Proteomes" id="UP000821845">
    <property type="component" value="Chromosome 11"/>
</dbReference>
<proteinExistence type="predicted"/>
<comment type="caution">
    <text evidence="1">The sequence shown here is derived from an EMBL/GenBank/DDBJ whole genome shotgun (WGS) entry which is preliminary data.</text>
</comment>
<name>A0ACB7T1U8_HYAAI</name>
<sequence length="462" mass="51545">MAARNGEGGAVGGLSLSNLCDRMIETDTQIAVACDPYRPKGRMPGLPAGFTASACEEDPAAVVLVRRPPFDLCPVMISKHVSRCTLRRTSPWTRHSGRFWRWCRGRALHTSSWPVTSTPSTERGSQGGDERGAQVMEFAAAAGLLVKNDPHWIGLTLATTSVLTSGYTWTVRSDVTHSEHKNIAVRIGPDDEGGARKCLTRYAQELLRALEREPFFARVVRSQPLDARGNSWWTPALAQERKRVNAMRRRFQRAKSDDLRALLRMDYSAALARFRLRVAEAKASYERECHAACSRGNVFSSSYREAVGRNRPPRFLPPLNGGRFDDRDTPRTQIAVDDPSNDLPEHAEARQMTARPTTPPTRMFRDWGDATAFVAGPDAITPILVKGLFKYNASARIFPSLLAPRQNIFIPKPGRQPELTTSYRPICVNSVLGKVLERLLNGRLYHFLCRHGTSMTGRLHAR</sequence>
<evidence type="ECO:0000313" key="1">
    <source>
        <dbReference type="EMBL" id="KAH6941492.1"/>
    </source>
</evidence>
<dbReference type="EMBL" id="CM023491">
    <property type="protein sequence ID" value="KAH6941492.1"/>
    <property type="molecule type" value="Genomic_DNA"/>
</dbReference>
<gene>
    <name evidence="1" type="ORF">HPB50_019024</name>
</gene>